<feature type="compositionally biased region" description="Low complexity" evidence="11">
    <location>
        <begin position="279"/>
        <end position="294"/>
    </location>
</feature>
<dbReference type="GO" id="GO:0005262">
    <property type="term" value="F:calcium channel activity"/>
    <property type="evidence" value="ECO:0007669"/>
    <property type="project" value="UniProtKB-KW"/>
</dbReference>
<dbReference type="PANTHER" id="PTHR10582">
    <property type="entry name" value="TRANSIENT RECEPTOR POTENTIAL ION CHANNEL PROTEIN"/>
    <property type="match status" value="1"/>
</dbReference>
<keyword evidence="12" id="KW-0812">Transmembrane</keyword>
<dbReference type="EMBL" id="JAODUO010000001">
    <property type="protein sequence ID" value="KAK2194266.1"/>
    <property type="molecule type" value="Genomic_DNA"/>
</dbReference>
<dbReference type="GO" id="GO:0005886">
    <property type="term" value="C:plasma membrane"/>
    <property type="evidence" value="ECO:0007669"/>
    <property type="project" value="UniProtKB-SubCell"/>
</dbReference>
<evidence type="ECO:0000256" key="5">
    <source>
        <dbReference type="ARBA" id="ARBA00022673"/>
    </source>
</evidence>
<evidence type="ECO:0000256" key="4">
    <source>
        <dbReference type="ARBA" id="ARBA00022568"/>
    </source>
</evidence>
<evidence type="ECO:0008006" key="15">
    <source>
        <dbReference type="Google" id="ProtNLM"/>
    </source>
</evidence>
<feature type="repeat" description="ANK" evidence="10">
    <location>
        <begin position="532"/>
        <end position="564"/>
    </location>
</feature>
<evidence type="ECO:0000256" key="10">
    <source>
        <dbReference type="PROSITE-ProRule" id="PRU00023"/>
    </source>
</evidence>
<feature type="compositionally biased region" description="Polar residues" evidence="11">
    <location>
        <begin position="16"/>
        <end position="30"/>
    </location>
</feature>
<protein>
    <recommendedName>
        <fullName evidence="15">Ion transport domain-containing protein</fullName>
    </recommendedName>
</protein>
<dbReference type="GO" id="GO:0098703">
    <property type="term" value="P:calcium ion import across plasma membrane"/>
    <property type="evidence" value="ECO:0007669"/>
    <property type="project" value="TreeGrafter"/>
</dbReference>
<evidence type="ECO:0000256" key="2">
    <source>
        <dbReference type="ARBA" id="ARBA00022448"/>
    </source>
</evidence>
<feature type="region of interest" description="Disordered" evidence="11">
    <location>
        <begin position="179"/>
        <end position="220"/>
    </location>
</feature>
<sequence>MERTLKPGGALDRAPSTKSRGGSLTSQTATKPEKRTLSNTYNRETDNNIFALGDAASQLENLDDLFAGFGFNLMDILTGEGPPPPPGDSAVAQNGADASMGAFRVAKDVAVSSDDDDAAGNFVQTSSKTLPDGRCVHTRVVRGPARCTKRILRISRETPNGPELLSTMEVAPGEPFTFPGTLSVTPTRPASDAVTSPSTTVCIEQPTPERRGGGSATSDGVVARPQELPVIVSSLNIPRFPVTDGERSVATSPNSVVQVNHVDNCQSPLLTPTPSTQMTSAFTPASSPSSPNSSWDKVMQKRRSIWSTSAEDEIQMYEPNECPIYDSDDSVAGDDAALWPCCAAFTRRHRHLRRQQRRRKHFGDGTKRTHGMMASDVNAEEKVLPGLKALVANYARMLYDERAQFVETLFRAVKLNKVDVTRILCKIVSRSGLKLSGPDLREPESSATILHVALLYNHADMVDFLVGLRDRELILAKYETDEYLNQTALHVAVANGDPAQIEKLVLALDATERSAFVNTIANGHYFRTRHPHGQLCLTAAAWSGNGEVIKTLARYGADLALKNDNGDTLLHSLILQSAQRPDRTDYVDLFDSVWDAVGILAHQQMAYSSTNAQQRVLEEKQQQVNKFKELLAIRNNDGCTPLALATARNSRLFTHLINFERIHKIPQNRLGSITWVTYDVTDVTTFARGRYNKYSVLHIIAHKSHQMTRYSGTETKDSDADFLELEPVKSLVACKWFTYRWVYILWLVVHLSHMVVFTAITAEVNSAPPNVSHDGDLKVVLRQSPPIHLSMACFLPLPVVYLILELLDLYGTRPYRIQLMKSRNFLLSAVTCLRSEWTITGNGPYRIVNVGFSCFTLEWFLLYTWRAPDQDIALSLALLHGWMYVLFFTRACRVTCRFSIMLQKMFFHDLVYFLTVYGIVLVAFSFAMNAMFTHLGKAETSINKVFYDMMNVVTDLDTKQSVGAARNPMYARLLLIFYAIVAAILLMNMLIAMMNMSYETVRVTRSNLWKQQQLSIMLMIERRLFWCRRLCDRSEKDIWRKEADDGAVNWYLDVTMLHTTSYRCKNKAPDT</sequence>
<dbReference type="InterPro" id="IPR002110">
    <property type="entry name" value="Ankyrin_rpt"/>
</dbReference>
<dbReference type="SMART" id="SM00248">
    <property type="entry name" value="ANK"/>
    <property type="match status" value="3"/>
</dbReference>
<evidence type="ECO:0000256" key="8">
    <source>
        <dbReference type="ARBA" id="ARBA00023065"/>
    </source>
</evidence>
<evidence type="ECO:0000256" key="7">
    <source>
        <dbReference type="ARBA" id="ARBA00022837"/>
    </source>
</evidence>
<keyword evidence="5" id="KW-0107">Calcium channel</keyword>
<feature type="region of interest" description="Disordered" evidence="11">
    <location>
        <begin position="1"/>
        <end position="41"/>
    </location>
</feature>
<dbReference type="InterPro" id="IPR036770">
    <property type="entry name" value="Ankyrin_rpt-contain_sf"/>
</dbReference>
<evidence type="ECO:0000256" key="1">
    <source>
        <dbReference type="ARBA" id="ARBA00004651"/>
    </source>
</evidence>
<evidence type="ECO:0000256" key="9">
    <source>
        <dbReference type="ARBA" id="ARBA00023303"/>
    </source>
</evidence>
<comment type="subcellular location">
    <subcellularLocation>
        <location evidence="1">Cell membrane</location>
        <topology evidence="1">Multi-pass membrane protein</topology>
    </subcellularLocation>
</comment>
<evidence type="ECO:0000313" key="14">
    <source>
        <dbReference type="Proteomes" id="UP001209878"/>
    </source>
</evidence>
<keyword evidence="8" id="KW-0406">Ion transport</keyword>
<keyword evidence="4" id="KW-0109">Calcium transport</keyword>
<feature type="transmembrane region" description="Helical" evidence="12">
    <location>
        <begin position="787"/>
        <end position="811"/>
    </location>
</feature>
<dbReference type="Proteomes" id="UP001209878">
    <property type="component" value="Unassembled WGS sequence"/>
</dbReference>
<keyword evidence="3" id="KW-1003">Cell membrane</keyword>
<keyword evidence="12" id="KW-1133">Transmembrane helix</keyword>
<feature type="region of interest" description="Disordered" evidence="11">
    <location>
        <begin position="276"/>
        <end position="298"/>
    </location>
</feature>
<feature type="transmembrane region" description="Helical" evidence="12">
    <location>
        <begin position="969"/>
        <end position="992"/>
    </location>
</feature>
<proteinExistence type="predicted"/>
<keyword evidence="14" id="KW-1185">Reference proteome</keyword>
<dbReference type="InterPro" id="IPR024862">
    <property type="entry name" value="TRPV"/>
</dbReference>
<dbReference type="PANTHER" id="PTHR10582:SF2">
    <property type="entry name" value="INACTIVE"/>
    <property type="match status" value="1"/>
</dbReference>
<dbReference type="AlphaFoldDB" id="A0AAD9PG98"/>
<dbReference type="Gene3D" id="1.25.40.20">
    <property type="entry name" value="Ankyrin repeat-containing domain"/>
    <property type="match status" value="1"/>
</dbReference>
<keyword evidence="2" id="KW-0813">Transport</keyword>
<keyword evidence="6" id="KW-0677">Repeat</keyword>
<keyword evidence="9" id="KW-0407">Ion channel</keyword>
<evidence type="ECO:0000256" key="12">
    <source>
        <dbReference type="SAM" id="Phobius"/>
    </source>
</evidence>
<name>A0AAD9PG98_RIDPI</name>
<accession>A0AAD9PG98</accession>
<gene>
    <name evidence="13" type="ORF">NP493_1g09041</name>
</gene>
<feature type="transmembrane region" description="Helical" evidence="12">
    <location>
        <begin position="872"/>
        <end position="889"/>
    </location>
</feature>
<keyword evidence="10" id="KW-0040">ANK repeat</keyword>
<dbReference type="PROSITE" id="PS50088">
    <property type="entry name" value="ANK_REPEAT"/>
    <property type="match status" value="1"/>
</dbReference>
<dbReference type="SUPFAM" id="SSF48403">
    <property type="entry name" value="Ankyrin repeat"/>
    <property type="match status" value="1"/>
</dbReference>
<evidence type="ECO:0000256" key="6">
    <source>
        <dbReference type="ARBA" id="ARBA00022737"/>
    </source>
</evidence>
<comment type="caution">
    <text evidence="13">The sequence shown here is derived from an EMBL/GenBank/DDBJ whole genome shotgun (WGS) entry which is preliminary data.</text>
</comment>
<keyword evidence="7" id="KW-0106">Calcium</keyword>
<organism evidence="13 14">
    <name type="scientific">Ridgeia piscesae</name>
    <name type="common">Tubeworm</name>
    <dbReference type="NCBI Taxonomy" id="27915"/>
    <lineage>
        <taxon>Eukaryota</taxon>
        <taxon>Metazoa</taxon>
        <taxon>Spiralia</taxon>
        <taxon>Lophotrochozoa</taxon>
        <taxon>Annelida</taxon>
        <taxon>Polychaeta</taxon>
        <taxon>Sedentaria</taxon>
        <taxon>Canalipalpata</taxon>
        <taxon>Sabellida</taxon>
        <taxon>Siboglinidae</taxon>
        <taxon>Ridgeia</taxon>
    </lineage>
</organism>
<reference evidence="13" key="1">
    <citation type="journal article" date="2023" name="Mol. Biol. Evol.">
        <title>Third-Generation Sequencing Reveals the Adaptive Role of the Epigenome in Three Deep-Sea Polychaetes.</title>
        <authorList>
            <person name="Perez M."/>
            <person name="Aroh O."/>
            <person name="Sun Y."/>
            <person name="Lan Y."/>
            <person name="Juniper S.K."/>
            <person name="Young C.R."/>
            <person name="Angers B."/>
            <person name="Qian P.Y."/>
        </authorList>
    </citation>
    <scope>NUCLEOTIDE SEQUENCE</scope>
    <source>
        <strain evidence="13">R07B-5</strain>
    </source>
</reference>
<keyword evidence="12" id="KW-0472">Membrane</keyword>
<evidence type="ECO:0000313" key="13">
    <source>
        <dbReference type="EMBL" id="KAK2194266.1"/>
    </source>
</evidence>
<feature type="compositionally biased region" description="Polar residues" evidence="11">
    <location>
        <begin position="180"/>
        <end position="202"/>
    </location>
</feature>
<feature type="transmembrane region" description="Helical" evidence="12">
    <location>
        <begin position="847"/>
        <end position="866"/>
    </location>
</feature>
<evidence type="ECO:0000256" key="11">
    <source>
        <dbReference type="SAM" id="MobiDB-lite"/>
    </source>
</evidence>
<feature type="transmembrane region" description="Helical" evidence="12">
    <location>
        <begin position="910"/>
        <end position="932"/>
    </location>
</feature>
<evidence type="ECO:0000256" key="3">
    <source>
        <dbReference type="ARBA" id="ARBA00022475"/>
    </source>
</evidence>